<name>A0A6V7VR38_MELEN</name>
<evidence type="ECO:0000256" key="1">
    <source>
        <dbReference type="ARBA" id="ARBA00022884"/>
    </source>
</evidence>
<dbReference type="EMBL" id="CAJEWN010000288">
    <property type="protein sequence ID" value="CAD2177014.1"/>
    <property type="molecule type" value="Genomic_DNA"/>
</dbReference>
<dbReference type="PANTHER" id="PTHR11208">
    <property type="entry name" value="RNA-BINDING PROTEIN RELATED"/>
    <property type="match status" value="1"/>
</dbReference>
<feature type="domain" description="KHDC4/BBP-like KH-domain type I" evidence="2">
    <location>
        <begin position="50"/>
        <end position="121"/>
    </location>
</feature>
<dbReference type="InterPro" id="IPR055256">
    <property type="entry name" value="KH_1_KHDC4/BBP-like"/>
</dbReference>
<dbReference type="InterPro" id="IPR036612">
    <property type="entry name" value="KH_dom_type_1_sf"/>
</dbReference>
<dbReference type="PANTHER" id="PTHR11208:SF125">
    <property type="entry name" value="KH DOMAIN-CONTAINING RNA-BINDING PROTEIN QKI"/>
    <property type="match status" value="1"/>
</dbReference>
<dbReference type="SUPFAM" id="SSF54791">
    <property type="entry name" value="Eukaryotic type KH-domain (KH-domain type I)"/>
    <property type="match status" value="1"/>
</dbReference>
<dbReference type="OrthoDB" id="6777263at2759"/>
<gene>
    <name evidence="3" type="ORF">MENT_LOCUS28864</name>
</gene>
<dbReference type="InterPro" id="IPR045071">
    <property type="entry name" value="BBP-like"/>
</dbReference>
<organism evidence="3 4">
    <name type="scientific">Meloidogyne enterolobii</name>
    <name type="common">Root-knot nematode worm</name>
    <name type="synonym">Meloidogyne mayaguensis</name>
    <dbReference type="NCBI Taxonomy" id="390850"/>
    <lineage>
        <taxon>Eukaryota</taxon>
        <taxon>Metazoa</taxon>
        <taxon>Ecdysozoa</taxon>
        <taxon>Nematoda</taxon>
        <taxon>Chromadorea</taxon>
        <taxon>Rhabditida</taxon>
        <taxon>Tylenchina</taxon>
        <taxon>Tylenchomorpha</taxon>
        <taxon>Tylenchoidea</taxon>
        <taxon>Meloidogynidae</taxon>
        <taxon>Meloidogyninae</taxon>
        <taxon>Meloidogyne</taxon>
    </lineage>
</organism>
<proteinExistence type="predicted"/>
<evidence type="ECO:0000259" key="2">
    <source>
        <dbReference type="Pfam" id="PF22675"/>
    </source>
</evidence>
<evidence type="ECO:0000313" key="3">
    <source>
        <dbReference type="EMBL" id="CAD2177014.1"/>
    </source>
</evidence>
<evidence type="ECO:0000313" key="4">
    <source>
        <dbReference type="Proteomes" id="UP000580250"/>
    </source>
</evidence>
<dbReference type="GO" id="GO:0003729">
    <property type="term" value="F:mRNA binding"/>
    <property type="evidence" value="ECO:0007669"/>
    <property type="project" value="TreeGrafter"/>
</dbReference>
<accession>A0A6V7VR38</accession>
<dbReference type="Pfam" id="PF22675">
    <property type="entry name" value="KH-I_KHDC4-BBP"/>
    <property type="match status" value="1"/>
</dbReference>
<comment type="caution">
    <text evidence="3">The sequence shown here is derived from an EMBL/GenBank/DDBJ whole genome shotgun (WGS) entry which is preliminary data.</text>
</comment>
<dbReference type="Proteomes" id="UP000580250">
    <property type="component" value="Unassembled WGS sequence"/>
</dbReference>
<dbReference type="GO" id="GO:0048024">
    <property type="term" value="P:regulation of mRNA splicing, via spliceosome"/>
    <property type="evidence" value="ECO:0007669"/>
    <property type="project" value="TreeGrafter"/>
</dbReference>
<dbReference type="AlphaFoldDB" id="A0A6V7VR38"/>
<reference evidence="3 4" key="1">
    <citation type="submission" date="2020-08" db="EMBL/GenBank/DDBJ databases">
        <authorList>
            <person name="Koutsovoulos G."/>
            <person name="Danchin GJ E."/>
        </authorList>
    </citation>
    <scope>NUCLEOTIDE SEQUENCE [LARGE SCALE GENOMIC DNA]</scope>
</reference>
<dbReference type="GO" id="GO:0005634">
    <property type="term" value="C:nucleus"/>
    <property type="evidence" value="ECO:0007669"/>
    <property type="project" value="TreeGrafter"/>
</dbReference>
<sequence length="165" mass="18805">MECSGFCSKECSVICAREFFGSCFGNLFEVLLADVWVPLANVRSSLIQLSFAKQLEHETGCKIVVRGRGSLRDTKKEEANRGKPNWEHLEDNLHILIQCEDTEKRARSKLEKAVGRVKKLLVPTNNGIDELKRKQLMELSIINGTYRSAIHQVCFFSHSQFIVFD</sequence>
<dbReference type="Gene3D" id="3.30.1370.10">
    <property type="entry name" value="K Homology domain, type 1"/>
    <property type="match status" value="1"/>
</dbReference>
<keyword evidence="1" id="KW-0694">RNA-binding</keyword>
<protein>
    <recommendedName>
        <fullName evidence="2">KHDC4/BBP-like KH-domain type I domain-containing protein</fullName>
    </recommendedName>
</protein>